<accession>A0A8H7RE60</accession>
<sequence>MNSQQNRYKSYSSLAKDSKNEKNGPTEILAFHSLKRYTTNWSKNFNSELKIKLKRFAKDTIRYKRWKWTKSGAINKMFAPELRKFNVDSTQTVAAIHKGADRLRTASRAVVKLYSDVQWIINERGSEQDMQHILKKKLNVLQSMALLAAKNWTETQKNLQQKHFDS</sequence>
<dbReference type="Proteomes" id="UP000603453">
    <property type="component" value="Unassembled WGS sequence"/>
</dbReference>
<evidence type="ECO:0000313" key="2">
    <source>
        <dbReference type="EMBL" id="KAG2209516.1"/>
    </source>
</evidence>
<feature type="region of interest" description="Disordered" evidence="1">
    <location>
        <begin position="1"/>
        <end position="22"/>
    </location>
</feature>
<protein>
    <submittedName>
        <fullName evidence="2">Uncharacterized protein</fullName>
    </submittedName>
</protein>
<feature type="compositionally biased region" description="Polar residues" evidence="1">
    <location>
        <begin position="1"/>
        <end position="15"/>
    </location>
</feature>
<evidence type="ECO:0000313" key="3">
    <source>
        <dbReference type="Proteomes" id="UP000603453"/>
    </source>
</evidence>
<comment type="caution">
    <text evidence="2">The sequence shown here is derived from an EMBL/GenBank/DDBJ whole genome shotgun (WGS) entry which is preliminary data.</text>
</comment>
<gene>
    <name evidence="2" type="ORF">INT47_008360</name>
</gene>
<organism evidence="2 3">
    <name type="scientific">Mucor saturninus</name>
    <dbReference type="NCBI Taxonomy" id="64648"/>
    <lineage>
        <taxon>Eukaryota</taxon>
        <taxon>Fungi</taxon>
        <taxon>Fungi incertae sedis</taxon>
        <taxon>Mucoromycota</taxon>
        <taxon>Mucoromycotina</taxon>
        <taxon>Mucoromycetes</taxon>
        <taxon>Mucorales</taxon>
        <taxon>Mucorineae</taxon>
        <taxon>Mucoraceae</taxon>
        <taxon>Mucor</taxon>
    </lineage>
</organism>
<evidence type="ECO:0000256" key="1">
    <source>
        <dbReference type="SAM" id="MobiDB-lite"/>
    </source>
</evidence>
<keyword evidence="3" id="KW-1185">Reference proteome</keyword>
<proteinExistence type="predicted"/>
<dbReference type="AlphaFoldDB" id="A0A8H7RE60"/>
<reference evidence="2" key="1">
    <citation type="submission" date="2020-12" db="EMBL/GenBank/DDBJ databases">
        <title>Metabolic potential, ecology and presence of endohyphal bacteria is reflected in genomic diversity of Mucoromycotina.</title>
        <authorList>
            <person name="Muszewska A."/>
            <person name="Okrasinska A."/>
            <person name="Steczkiewicz K."/>
            <person name="Drgas O."/>
            <person name="Orlowska M."/>
            <person name="Perlinska-Lenart U."/>
            <person name="Aleksandrzak-Piekarczyk T."/>
            <person name="Szatraj K."/>
            <person name="Zielenkiewicz U."/>
            <person name="Pilsyk S."/>
            <person name="Malc E."/>
            <person name="Mieczkowski P."/>
            <person name="Kruszewska J.S."/>
            <person name="Biernat P."/>
            <person name="Pawlowska J."/>
        </authorList>
    </citation>
    <scope>NUCLEOTIDE SEQUENCE</scope>
    <source>
        <strain evidence="2">WA0000017839</strain>
    </source>
</reference>
<dbReference type="EMBL" id="JAEPRD010000015">
    <property type="protein sequence ID" value="KAG2209516.1"/>
    <property type="molecule type" value="Genomic_DNA"/>
</dbReference>
<dbReference type="OrthoDB" id="2267579at2759"/>
<name>A0A8H7RE60_9FUNG</name>